<sequence>MVLIVDFPRSNGIPIRLRHLDRHVHPPSPPARSRRSRWGVSFADEPEVANVTNLAIDHKSDLWFSQNEMESIKRTTLLALQKIVLRLQSLEDDQRGASADDENIRMDIADEVLGTYIGLERYLSPSVCVDVQRRRRSLWDAMRFEQDRQDRAGICDPDLLANIAEVETDWSTRRARVIGLQHERIRRRHRRRTTQSSQYD</sequence>
<dbReference type="Proteomes" id="UP001530315">
    <property type="component" value="Unassembled WGS sequence"/>
</dbReference>
<protein>
    <submittedName>
        <fullName evidence="1">Uncharacterized protein</fullName>
    </submittedName>
</protein>
<accession>A0ABD3P1T1</accession>
<reference evidence="1 2" key="1">
    <citation type="submission" date="2024-10" db="EMBL/GenBank/DDBJ databases">
        <title>Updated reference genomes for cyclostephanoid diatoms.</title>
        <authorList>
            <person name="Roberts W.R."/>
            <person name="Alverson A.J."/>
        </authorList>
    </citation>
    <scope>NUCLEOTIDE SEQUENCE [LARGE SCALE GENOMIC DNA]</scope>
    <source>
        <strain evidence="1 2">AJA276-08</strain>
    </source>
</reference>
<organism evidence="1 2">
    <name type="scientific">Stephanodiscus triporus</name>
    <dbReference type="NCBI Taxonomy" id="2934178"/>
    <lineage>
        <taxon>Eukaryota</taxon>
        <taxon>Sar</taxon>
        <taxon>Stramenopiles</taxon>
        <taxon>Ochrophyta</taxon>
        <taxon>Bacillariophyta</taxon>
        <taxon>Coscinodiscophyceae</taxon>
        <taxon>Thalassiosirophycidae</taxon>
        <taxon>Stephanodiscales</taxon>
        <taxon>Stephanodiscaceae</taxon>
        <taxon>Stephanodiscus</taxon>
    </lineage>
</organism>
<keyword evidence="2" id="KW-1185">Reference proteome</keyword>
<name>A0ABD3P1T1_9STRA</name>
<proteinExistence type="predicted"/>
<dbReference type="EMBL" id="JALLAZ020001052">
    <property type="protein sequence ID" value="KAL3781733.1"/>
    <property type="molecule type" value="Genomic_DNA"/>
</dbReference>
<dbReference type="AlphaFoldDB" id="A0ABD3P1T1"/>
<comment type="caution">
    <text evidence="1">The sequence shown here is derived from an EMBL/GenBank/DDBJ whole genome shotgun (WGS) entry which is preliminary data.</text>
</comment>
<evidence type="ECO:0000313" key="1">
    <source>
        <dbReference type="EMBL" id="KAL3781733.1"/>
    </source>
</evidence>
<evidence type="ECO:0000313" key="2">
    <source>
        <dbReference type="Proteomes" id="UP001530315"/>
    </source>
</evidence>
<gene>
    <name evidence="1" type="ORF">ACHAW5_001715</name>
</gene>